<dbReference type="Proteomes" id="UP000285530">
    <property type="component" value="Unassembled WGS sequence"/>
</dbReference>
<evidence type="ECO:0000313" key="2">
    <source>
        <dbReference type="EMBL" id="RJL07358.1"/>
    </source>
</evidence>
<proteinExistence type="predicted"/>
<keyword evidence="3" id="KW-1185">Reference proteome</keyword>
<organism evidence="2 3">
    <name type="scientific">Paracoccus aestuarii</name>
    <dbReference type="NCBI Taxonomy" id="453842"/>
    <lineage>
        <taxon>Bacteria</taxon>
        <taxon>Pseudomonadati</taxon>
        <taxon>Pseudomonadota</taxon>
        <taxon>Alphaproteobacteria</taxon>
        <taxon>Rhodobacterales</taxon>
        <taxon>Paracoccaceae</taxon>
        <taxon>Paracoccus</taxon>
    </lineage>
</organism>
<name>A0A419A2P9_9RHOB</name>
<accession>A0A419A2P9</accession>
<feature type="region of interest" description="Disordered" evidence="1">
    <location>
        <begin position="128"/>
        <end position="148"/>
    </location>
</feature>
<protein>
    <recommendedName>
        <fullName evidence="4">Phasin domain-containing protein</fullName>
    </recommendedName>
</protein>
<sequence length="148" mass="16359">MEMKEAMTTETERLNAITAWWGLPFAGNSGAIDHNLRLWQGFAVKLQKICADAYDAEVNAVSDRTGRLGQSFQALMQCRNPNDLLSAQAQMVAVIHEGASLRAKRWSELSERLHDCCASIAQDAANDLNAQVSEKEQQATKPGRRQAN</sequence>
<comment type="caution">
    <text evidence="2">The sequence shown here is derived from an EMBL/GenBank/DDBJ whole genome shotgun (WGS) entry which is preliminary data.</text>
</comment>
<dbReference type="EMBL" id="QZEV01000002">
    <property type="protein sequence ID" value="RJL07358.1"/>
    <property type="molecule type" value="Genomic_DNA"/>
</dbReference>
<evidence type="ECO:0000313" key="3">
    <source>
        <dbReference type="Proteomes" id="UP000285530"/>
    </source>
</evidence>
<dbReference type="AlphaFoldDB" id="A0A419A2P9"/>
<reference evidence="2 3" key="1">
    <citation type="submission" date="2018-09" db="EMBL/GenBank/DDBJ databases">
        <title>Paracoccus onubensis nov. sp. a moderate halophilic bacterium isolated from Gruta de las Maravillas (Aracena, Spain).</title>
        <authorList>
            <person name="Jurado V."/>
            <person name="Gutierrez-Patricio S."/>
            <person name="Gonzalez-Pimentel J.L."/>
            <person name="Laiz L."/>
            <person name="Saiz-Jimenez C."/>
        </authorList>
    </citation>
    <scope>NUCLEOTIDE SEQUENCE [LARGE SCALE GENOMIC DNA]</scope>
    <source>
        <strain evidence="2 3">DSM 19484</strain>
    </source>
</reference>
<evidence type="ECO:0008006" key="4">
    <source>
        <dbReference type="Google" id="ProtNLM"/>
    </source>
</evidence>
<evidence type="ECO:0000256" key="1">
    <source>
        <dbReference type="SAM" id="MobiDB-lite"/>
    </source>
</evidence>
<gene>
    <name evidence="2" type="ORF">D3P06_01060</name>
</gene>